<dbReference type="EMBL" id="JH819096">
    <property type="protein sequence ID" value="EKC36606.1"/>
    <property type="molecule type" value="Genomic_DNA"/>
</dbReference>
<feature type="coiled-coil region" evidence="1">
    <location>
        <begin position="105"/>
        <end position="271"/>
    </location>
</feature>
<gene>
    <name evidence="3" type="ORF">CGI_10013589</name>
</gene>
<evidence type="ECO:0000256" key="2">
    <source>
        <dbReference type="SAM" id="MobiDB-lite"/>
    </source>
</evidence>
<feature type="compositionally biased region" description="Basic and acidic residues" evidence="2">
    <location>
        <begin position="460"/>
        <end position="470"/>
    </location>
</feature>
<proteinExistence type="predicted"/>
<accession>K1RQJ5</accession>
<dbReference type="HOGENOM" id="CLU_496318_0_0_1"/>
<dbReference type="InParanoid" id="K1RQJ5"/>
<organism evidence="3">
    <name type="scientific">Magallana gigas</name>
    <name type="common">Pacific oyster</name>
    <name type="synonym">Crassostrea gigas</name>
    <dbReference type="NCBI Taxonomy" id="29159"/>
    <lineage>
        <taxon>Eukaryota</taxon>
        <taxon>Metazoa</taxon>
        <taxon>Spiralia</taxon>
        <taxon>Lophotrochozoa</taxon>
        <taxon>Mollusca</taxon>
        <taxon>Bivalvia</taxon>
        <taxon>Autobranchia</taxon>
        <taxon>Pteriomorphia</taxon>
        <taxon>Ostreida</taxon>
        <taxon>Ostreoidea</taxon>
        <taxon>Ostreidae</taxon>
        <taxon>Magallana</taxon>
    </lineage>
</organism>
<evidence type="ECO:0000313" key="3">
    <source>
        <dbReference type="EMBL" id="EKC36606.1"/>
    </source>
</evidence>
<keyword evidence="1" id="KW-0175">Coiled coil</keyword>
<feature type="region of interest" description="Disordered" evidence="2">
    <location>
        <begin position="489"/>
        <end position="508"/>
    </location>
</feature>
<reference evidence="3" key="1">
    <citation type="journal article" date="2012" name="Nature">
        <title>The oyster genome reveals stress adaptation and complexity of shell formation.</title>
        <authorList>
            <person name="Zhang G."/>
            <person name="Fang X."/>
            <person name="Guo X."/>
            <person name="Li L."/>
            <person name="Luo R."/>
            <person name="Xu F."/>
            <person name="Yang P."/>
            <person name="Zhang L."/>
            <person name="Wang X."/>
            <person name="Qi H."/>
            <person name="Xiong Z."/>
            <person name="Que H."/>
            <person name="Xie Y."/>
            <person name="Holland P.W."/>
            <person name="Paps J."/>
            <person name="Zhu Y."/>
            <person name="Wu F."/>
            <person name="Chen Y."/>
            <person name="Wang J."/>
            <person name="Peng C."/>
            <person name="Meng J."/>
            <person name="Yang L."/>
            <person name="Liu J."/>
            <person name="Wen B."/>
            <person name="Zhang N."/>
            <person name="Huang Z."/>
            <person name="Zhu Q."/>
            <person name="Feng Y."/>
            <person name="Mount A."/>
            <person name="Hedgecock D."/>
            <person name="Xu Z."/>
            <person name="Liu Y."/>
            <person name="Domazet-Loso T."/>
            <person name="Du Y."/>
            <person name="Sun X."/>
            <person name="Zhang S."/>
            <person name="Liu B."/>
            <person name="Cheng P."/>
            <person name="Jiang X."/>
            <person name="Li J."/>
            <person name="Fan D."/>
            <person name="Wang W."/>
            <person name="Fu W."/>
            <person name="Wang T."/>
            <person name="Wang B."/>
            <person name="Zhang J."/>
            <person name="Peng Z."/>
            <person name="Li Y."/>
            <person name="Li N."/>
            <person name="Wang J."/>
            <person name="Chen M."/>
            <person name="He Y."/>
            <person name="Tan F."/>
            <person name="Song X."/>
            <person name="Zheng Q."/>
            <person name="Huang R."/>
            <person name="Yang H."/>
            <person name="Du X."/>
            <person name="Chen L."/>
            <person name="Yang M."/>
            <person name="Gaffney P.M."/>
            <person name="Wang S."/>
            <person name="Luo L."/>
            <person name="She Z."/>
            <person name="Ming Y."/>
            <person name="Huang W."/>
            <person name="Zhang S."/>
            <person name="Huang B."/>
            <person name="Zhang Y."/>
            <person name="Qu T."/>
            <person name="Ni P."/>
            <person name="Miao G."/>
            <person name="Wang J."/>
            <person name="Wang Q."/>
            <person name="Steinberg C.E."/>
            <person name="Wang H."/>
            <person name="Li N."/>
            <person name="Qian L."/>
            <person name="Zhang G."/>
            <person name="Li Y."/>
            <person name="Yang H."/>
            <person name="Liu X."/>
            <person name="Wang J."/>
            <person name="Yin Y."/>
            <person name="Wang J."/>
        </authorList>
    </citation>
    <scope>NUCLEOTIDE SEQUENCE [LARGE SCALE GENOMIC DNA]</scope>
    <source>
        <strain evidence="3">05x7-T-G4-1.051#20</strain>
    </source>
</reference>
<evidence type="ECO:0000256" key="1">
    <source>
        <dbReference type="SAM" id="Coils"/>
    </source>
</evidence>
<protein>
    <submittedName>
        <fullName evidence="3">Uncharacterized protein</fullName>
    </submittedName>
</protein>
<sequence length="549" mass="63514">MRYTSKIELRASGQKILFREHKRLASKLTKDEMRALRSYLDNRLVVEHNDLLFNIKKLKTNFDMKTLEMEETISRLQKDVEFKNELMLQYKSTDTSLATVHKRREERLEKEQTVLQSDIDRLNADLLSLTRKIEQVTRERNLYEKEIKDARIKISELEKIAEKVEAAEKLIIDHEKMKQDLVRSKMNVDNRDREIQRLHNVNENLSKEFSEKSKLIAKLNEDFESCRTEIARLAKELATKSDNLTIAKYNLDIEKQKARELEKEIKKLQESTEPEKDYKLENGRSDSLALRVELLNIHQKHLDGRVKLLEEKVQMYRNQARIISSDLAKISQDISNMTQLHDEVVVHGSTSIEKSLLEICDSMQGRRTNIESVLDDLSSQVPPIISKDVLAIKHDVMAVKKQAEAFKATEIVNKCFRLVQRIEACEKTQLFISSPKGLITSTSNGYKDNNDNIVMTTPRPDVDKTRRRSDGVVNVNSQSPPCFVRRKTSTTPHLLRSRTSHPPAPFSAWRRKSSVSFESCHSVTPSLIDLSLTSPGTQSPREKTRTFFP</sequence>
<dbReference type="AlphaFoldDB" id="K1RQJ5"/>
<name>K1RQJ5_MAGGI</name>
<feature type="region of interest" description="Disordered" evidence="2">
    <location>
        <begin position="456"/>
        <end position="482"/>
    </location>
</feature>